<keyword evidence="2" id="KW-0808">Transferase</keyword>
<organism evidence="2 3">
    <name type="scientific">Paenibacillus ginsengarvi</name>
    <dbReference type="NCBI Taxonomy" id="400777"/>
    <lineage>
        <taxon>Bacteria</taxon>
        <taxon>Bacillati</taxon>
        <taxon>Bacillota</taxon>
        <taxon>Bacilli</taxon>
        <taxon>Bacillales</taxon>
        <taxon>Paenibacillaceae</taxon>
        <taxon>Paenibacillus</taxon>
    </lineage>
</organism>
<dbReference type="SUPFAM" id="SSF53335">
    <property type="entry name" value="S-adenosyl-L-methionine-dependent methyltransferases"/>
    <property type="match status" value="1"/>
</dbReference>
<dbReference type="AlphaFoldDB" id="A0A3B0BMV2"/>
<evidence type="ECO:0000259" key="1">
    <source>
        <dbReference type="Pfam" id="PF13649"/>
    </source>
</evidence>
<name>A0A3B0BMV2_9BACL</name>
<dbReference type="InterPro" id="IPR041698">
    <property type="entry name" value="Methyltransf_25"/>
</dbReference>
<dbReference type="RefSeq" id="WP_120750543.1">
    <property type="nucleotide sequence ID" value="NZ_RBAH01000026.1"/>
</dbReference>
<dbReference type="Pfam" id="PF13649">
    <property type="entry name" value="Methyltransf_25"/>
    <property type="match status" value="1"/>
</dbReference>
<dbReference type="PANTHER" id="PTHR43464">
    <property type="entry name" value="METHYLTRANSFERASE"/>
    <property type="match status" value="1"/>
</dbReference>
<protein>
    <submittedName>
        <fullName evidence="2">Class I SAM-dependent methyltransferase</fullName>
    </submittedName>
</protein>
<gene>
    <name evidence="2" type="ORF">D7M11_27850</name>
</gene>
<evidence type="ECO:0000313" key="3">
    <source>
        <dbReference type="Proteomes" id="UP000282311"/>
    </source>
</evidence>
<dbReference type="CDD" id="cd02440">
    <property type="entry name" value="AdoMet_MTases"/>
    <property type="match status" value="1"/>
</dbReference>
<keyword evidence="2" id="KW-0489">Methyltransferase</keyword>
<feature type="domain" description="Methyltransferase" evidence="1">
    <location>
        <begin position="65"/>
        <end position="133"/>
    </location>
</feature>
<keyword evidence="3" id="KW-1185">Reference proteome</keyword>
<evidence type="ECO:0000313" key="2">
    <source>
        <dbReference type="EMBL" id="RKN72967.1"/>
    </source>
</evidence>
<dbReference type="Gene3D" id="3.40.50.150">
    <property type="entry name" value="Vaccinia Virus protein VP39"/>
    <property type="match status" value="1"/>
</dbReference>
<sequence>MENKTLYNPAGHPEWVPPHSREWYDRIASEQGEYAYPWKSEFEEPSIETIFGQALSSLIADRSRVLDIGCGHGDFLSKWASRAEEAVGIDIQEKFIATANGNKTEDHFRFLTINVADGLPFPDRHFDVVYSKKGPWLFGERDGEGCRIIKKGGHVLHLIHGSTDGGMRALFPGLYYVSPLPWDRDKAMRRLYDDLRLTGGPLTGIDVRCVEELEYLSAPEDVLLKKCYGQKEEVRQYVREQCLDDVTDIFNRHATPRGLRVVNYYFIVTAKAE</sequence>
<reference evidence="2 3" key="1">
    <citation type="journal article" date="2007" name="Int. J. Syst. Evol. Microbiol.">
        <title>Paenibacillus ginsengarvi sp. nov., isolated from soil from ginseng cultivation.</title>
        <authorList>
            <person name="Yoon M.H."/>
            <person name="Ten L.N."/>
            <person name="Im W.T."/>
        </authorList>
    </citation>
    <scope>NUCLEOTIDE SEQUENCE [LARGE SCALE GENOMIC DNA]</scope>
    <source>
        <strain evidence="2 3">KCTC 13059</strain>
    </source>
</reference>
<proteinExistence type="predicted"/>
<dbReference type="OrthoDB" id="5522265at2"/>
<dbReference type="Proteomes" id="UP000282311">
    <property type="component" value="Unassembled WGS sequence"/>
</dbReference>
<dbReference type="EMBL" id="RBAH01000026">
    <property type="protein sequence ID" value="RKN72967.1"/>
    <property type="molecule type" value="Genomic_DNA"/>
</dbReference>
<dbReference type="GO" id="GO:0032259">
    <property type="term" value="P:methylation"/>
    <property type="evidence" value="ECO:0007669"/>
    <property type="project" value="UniProtKB-KW"/>
</dbReference>
<dbReference type="GO" id="GO:0008168">
    <property type="term" value="F:methyltransferase activity"/>
    <property type="evidence" value="ECO:0007669"/>
    <property type="project" value="UniProtKB-KW"/>
</dbReference>
<dbReference type="InterPro" id="IPR029063">
    <property type="entry name" value="SAM-dependent_MTases_sf"/>
</dbReference>
<accession>A0A3B0BMV2</accession>
<comment type="caution">
    <text evidence="2">The sequence shown here is derived from an EMBL/GenBank/DDBJ whole genome shotgun (WGS) entry which is preliminary data.</text>
</comment>